<comment type="caution">
    <text evidence="4">The sequence shown here is derived from an EMBL/GenBank/DDBJ whole genome shotgun (WGS) entry which is preliminary data.</text>
</comment>
<dbReference type="Pfam" id="PF01386">
    <property type="entry name" value="Ribosomal_L25p"/>
    <property type="match status" value="1"/>
</dbReference>
<dbReference type="EMBL" id="JAIKTU010000009">
    <property type="protein sequence ID" value="MBY0756128.1"/>
    <property type="molecule type" value="Genomic_DNA"/>
</dbReference>
<feature type="domain" description="Large ribosomal subunit protein bL25 L25" evidence="3">
    <location>
        <begin position="2"/>
        <end position="86"/>
    </location>
</feature>
<organism evidence="4 5">
    <name type="scientific">Clostridium sardiniense</name>
    <name type="common">Clostridium absonum</name>
    <dbReference type="NCBI Taxonomy" id="29369"/>
    <lineage>
        <taxon>Bacteria</taxon>
        <taxon>Bacillati</taxon>
        <taxon>Bacillota</taxon>
        <taxon>Clostridia</taxon>
        <taxon>Eubacteriales</taxon>
        <taxon>Clostridiaceae</taxon>
        <taxon>Clostridium</taxon>
    </lineage>
</organism>
<dbReference type="RefSeq" id="WP_204593755.1">
    <property type="nucleotide sequence ID" value="NZ_JAFBDA010000002.1"/>
</dbReference>
<protein>
    <recommendedName>
        <fullName evidence="3">Large ribosomal subunit protein bL25 L25 domain-containing protein</fullName>
    </recommendedName>
</protein>
<keyword evidence="1" id="KW-0689">Ribosomal protein</keyword>
<dbReference type="Gene3D" id="2.40.240.10">
    <property type="entry name" value="Ribosomal Protein L25, Chain P"/>
    <property type="match status" value="1"/>
</dbReference>
<evidence type="ECO:0000313" key="4">
    <source>
        <dbReference type="EMBL" id="MBY0756128.1"/>
    </source>
</evidence>
<dbReference type="InterPro" id="IPR020056">
    <property type="entry name" value="Rbsml_bL25/Gln-tRNA_synth_N"/>
</dbReference>
<dbReference type="CDD" id="cd00495">
    <property type="entry name" value="Ribosomal_L25_TL5_CTC"/>
    <property type="match status" value="1"/>
</dbReference>
<sequence length="90" mass="10437">MIEVSRRDPKIKCKKLRREGIITGTLRRCNGDIIPISVKGSSIDTYVNNNGLNNELIILFDNNEIKTRIYRVQKNLIMHNVDNIDLLEKK</sequence>
<keyword evidence="5" id="KW-1185">Reference proteome</keyword>
<evidence type="ECO:0000313" key="5">
    <source>
        <dbReference type="Proteomes" id="UP001299068"/>
    </source>
</evidence>
<evidence type="ECO:0000256" key="1">
    <source>
        <dbReference type="ARBA" id="ARBA00022980"/>
    </source>
</evidence>
<evidence type="ECO:0000259" key="3">
    <source>
        <dbReference type="Pfam" id="PF01386"/>
    </source>
</evidence>
<dbReference type="InterPro" id="IPR011035">
    <property type="entry name" value="Ribosomal_bL25/Gln-tRNA_synth"/>
</dbReference>
<name>A0ABS7KZ86_CLOSR</name>
<evidence type="ECO:0000256" key="2">
    <source>
        <dbReference type="ARBA" id="ARBA00023274"/>
    </source>
</evidence>
<accession>A0ABS7KZ86</accession>
<keyword evidence="2" id="KW-0687">Ribonucleoprotein</keyword>
<dbReference type="Proteomes" id="UP001299068">
    <property type="component" value="Unassembled WGS sequence"/>
</dbReference>
<proteinExistence type="predicted"/>
<dbReference type="InterPro" id="IPR029751">
    <property type="entry name" value="Ribosomal_L25_dom"/>
</dbReference>
<gene>
    <name evidence="4" type="ORF">K5V21_11805</name>
</gene>
<reference evidence="4 5" key="1">
    <citation type="journal article" date="2021" name="Cell Host Microbe">
        <title>in vivo commensal control of Clostridioides difficile virulence.</title>
        <authorList>
            <person name="Girinathan B.P."/>
            <person name="Dibenedetto N."/>
            <person name="Worley J.N."/>
            <person name="Peltier J."/>
            <person name="Arrieta-Ortiz M.L."/>
            <person name="Rupa Christinal Immanuel S."/>
            <person name="Lavin R."/>
            <person name="Delaney M.L."/>
            <person name="Cummins C."/>
            <person name="Hoffmann M."/>
            <person name="Luo Y."/>
            <person name="Gonzalez-Escalona N."/>
            <person name="Allard M."/>
            <person name="Onderdonk A.B."/>
            <person name="Gerber G.K."/>
            <person name="Sonenshein A.L."/>
            <person name="Baliga N."/>
            <person name="Dupuy B."/>
            <person name="Bry L."/>
        </authorList>
    </citation>
    <scope>NUCLEOTIDE SEQUENCE [LARGE SCALE GENOMIC DNA]</scope>
    <source>
        <strain evidence="4 5">DSM 599</strain>
    </source>
</reference>
<dbReference type="SUPFAM" id="SSF50715">
    <property type="entry name" value="Ribosomal protein L25-like"/>
    <property type="match status" value="1"/>
</dbReference>